<keyword evidence="2" id="KW-1185">Reference proteome</keyword>
<accession>A0ABD3NUV8</accession>
<comment type="caution">
    <text evidence="1">The sequence shown here is derived from an EMBL/GenBank/DDBJ whole genome shotgun (WGS) entry which is preliminary data.</text>
</comment>
<dbReference type="Proteomes" id="UP001516023">
    <property type="component" value="Unassembled WGS sequence"/>
</dbReference>
<evidence type="ECO:0000313" key="1">
    <source>
        <dbReference type="EMBL" id="KAL3778656.1"/>
    </source>
</evidence>
<sequence length="471" mass="53853">MGKAAYSMIEEEDRCLHHMNYVLSKLGVDIPHSSSREQTLKLISQTQSTLDGISDSTLLSYHTLSDYKKVMAMKFLAKLEHSIQQTNTSLQPLVTIKIIQLTIEHGMSPMSAIGFAYFGGMLAELGDLRGGHRYSQLTKALLEKYQCNEIAGEVFFLSTELLSYIEPLQVTNEYRIQGQAAAMTAGDIHWACMNKLMFTCTLLWQGANLSGVREAFTNAGYFAKEHDHRTSLYYMFTFQRSISTLIESLIENQNPYQLVIFYFHKMFISLVFNNYDEMKHNAEKFLEFRMPSWFLLSGHAVHAFIGGLVSFRIFRETRDPLWAQRGVQFKERIRTWKDQGSLWNFENKIFLLEAEEFFSNGNVEKAKVCYENAVLSARAHKFVHEEALANELAGIFYLDIGNRPMAFKNFTDAHGAYFKWGACAKVATLFAYMQDTFWGVVPSTSAIVEERSDVSQSSSLMTDTLKRRPSL</sequence>
<proteinExistence type="predicted"/>
<gene>
    <name evidence="1" type="ORF">HJC23_008640</name>
</gene>
<dbReference type="PANTHER" id="PTHR43642:SF1">
    <property type="entry name" value="HYBRID SIGNAL TRANSDUCTION HISTIDINE KINASE G"/>
    <property type="match status" value="1"/>
</dbReference>
<dbReference type="AlphaFoldDB" id="A0ABD3NUV8"/>
<dbReference type="PANTHER" id="PTHR43642">
    <property type="entry name" value="HYBRID SIGNAL TRANSDUCTION HISTIDINE KINASE G"/>
    <property type="match status" value="1"/>
</dbReference>
<dbReference type="EMBL" id="JABMIG020000424">
    <property type="protein sequence ID" value="KAL3778656.1"/>
    <property type="molecule type" value="Genomic_DNA"/>
</dbReference>
<dbReference type="SUPFAM" id="SSF48452">
    <property type="entry name" value="TPR-like"/>
    <property type="match status" value="1"/>
</dbReference>
<organism evidence="1 2">
    <name type="scientific">Cyclotella cryptica</name>
    <dbReference type="NCBI Taxonomy" id="29204"/>
    <lineage>
        <taxon>Eukaryota</taxon>
        <taxon>Sar</taxon>
        <taxon>Stramenopiles</taxon>
        <taxon>Ochrophyta</taxon>
        <taxon>Bacillariophyta</taxon>
        <taxon>Coscinodiscophyceae</taxon>
        <taxon>Thalassiosirophycidae</taxon>
        <taxon>Stephanodiscales</taxon>
        <taxon>Stephanodiscaceae</taxon>
        <taxon>Cyclotella</taxon>
    </lineage>
</organism>
<dbReference type="InterPro" id="IPR053159">
    <property type="entry name" value="Hybrid_Histidine_Kinase"/>
</dbReference>
<name>A0ABD3NUV8_9STRA</name>
<reference evidence="1 2" key="1">
    <citation type="journal article" date="2020" name="G3 (Bethesda)">
        <title>Improved Reference Genome for Cyclotella cryptica CCMP332, a Model for Cell Wall Morphogenesis, Salinity Adaptation, and Lipid Production in Diatoms (Bacillariophyta).</title>
        <authorList>
            <person name="Roberts W.R."/>
            <person name="Downey K.M."/>
            <person name="Ruck E.C."/>
            <person name="Traller J.C."/>
            <person name="Alverson A.J."/>
        </authorList>
    </citation>
    <scope>NUCLEOTIDE SEQUENCE [LARGE SCALE GENOMIC DNA]</scope>
    <source>
        <strain evidence="1 2">CCMP332</strain>
    </source>
</reference>
<protein>
    <submittedName>
        <fullName evidence="1">Uncharacterized protein</fullName>
    </submittedName>
</protein>
<evidence type="ECO:0000313" key="2">
    <source>
        <dbReference type="Proteomes" id="UP001516023"/>
    </source>
</evidence>
<dbReference type="InterPro" id="IPR011990">
    <property type="entry name" value="TPR-like_helical_dom_sf"/>
</dbReference>